<protein>
    <submittedName>
        <fullName evidence="2">Uncharacterized protein</fullName>
    </submittedName>
</protein>
<dbReference type="Proteomes" id="UP000250043">
    <property type="component" value="Unassembled WGS sequence"/>
</dbReference>
<proteinExistence type="predicted"/>
<sequence length="150" mass="16323">MSIKKHAHRISGTHTGYNKAGASLKLQSRRLTCLVDFQDKTSSQPKPEQQIPGTSIVLSPGVRRIIPTPSNVDMGKDSPVQSASASTDVLLEIPTMIDKSTRRRSAHGRPARKPLQVSGSQKRAPGDFDVLDEIHNMVCLSSVRRAGKSQ</sequence>
<feature type="compositionally biased region" description="Basic residues" evidence="1">
    <location>
        <begin position="101"/>
        <end position="112"/>
    </location>
</feature>
<organism evidence="2 3">
    <name type="scientific">Obba rivulosa</name>
    <dbReference type="NCBI Taxonomy" id="1052685"/>
    <lineage>
        <taxon>Eukaryota</taxon>
        <taxon>Fungi</taxon>
        <taxon>Dikarya</taxon>
        <taxon>Basidiomycota</taxon>
        <taxon>Agaricomycotina</taxon>
        <taxon>Agaricomycetes</taxon>
        <taxon>Polyporales</taxon>
        <taxon>Gelatoporiaceae</taxon>
        <taxon>Obba</taxon>
    </lineage>
</organism>
<evidence type="ECO:0000313" key="2">
    <source>
        <dbReference type="EMBL" id="OCH88064.1"/>
    </source>
</evidence>
<evidence type="ECO:0000313" key="3">
    <source>
        <dbReference type="Proteomes" id="UP000250043"/>
    </source>
</evidence>
<name>A0A8E2AU48_9APHY</name>
<reference evidence="2 3" key="1">
    <citation type="submission" date="2016-07" db="EMBL/GenBank/DDBJ databases">
        <title>Draft genome of the white-rot fungus Obba rivulosa 3A-2.</title>
        <authorList>
            <consortium name="DOE Joint Genome Institute"/>
            <person name="Miettinen O."/>
            <person name="Riley R."/>
            <person name="Acob R."/>
            <person name="Barry K."/>
            <person name="Cullen D."/>
            <person name="De Vries R."/>
            <person name="Hainaut M."/>
            <person name="Hatakka A."/>
            <person name="Henrissat B."/>
            <person name="Hilden K."/>
            <person name="Kuo R."/>
            <person name="Labutti K."/>
            <person name="Lipzen A."/>
            <person name="Makela M.R."/>
            <person name="Sandor L."/>
            <person name="Spatafora J.W."/>
            <person name="Grigoriev I.V."/>
            <person name="Hibbett D.S."/>
        </authorList>
    </citation>
    <scope>NUCLEOTIDE SEQUENCE [LARGE SCALE GENOMIC DNA]</scope>
    <source>
        <strain evidence="2 3">3A-2</strain>
    </source>
</reference>
<feature type="compositionally biased region" description="Polar residues" evidence="1">
    <location>
        <begin position="40"/>
        <end position="57"/>
    </location>
</feature>
<dbReference type="EMBL" id="KV722463">
    <property type="protein sequence ID" value="OCH88064.1"/>
    <property type="molecule type" value="Genomic_DNA"/>
</dbReference>
<evidence type="ECO:0000256" key="1">
    <source>
        <dbReference type="SAM" id="MobiDB-lite"/>
    </source>
</evidence>
<keyword evidence="3" id="KW-1185">Reference proteome</keyword>
<accession>A0A8E2AU48</accession>
<gene>
    <name evidence="2" type="ORF">OBBRIDRAFT_889356</name>
</gene>
<dbReference type="AlphaFoldDB" id="A0A8E2AU48"/>
<feature type="region of interest" description="Disordered" evidence="1">
    <location>
        <begin position="40"/>
        <end position="128"/>
    </location>
</feature>